<keyword evidence="4" id="KW-1185">Reference proteome</keyword>
<dbReference type="PANTHER" id="PTHR10773">
    <property type="entry name" value="DNA-DIRECTED RNA POLYMERASES I, II, AND III SUBUNIT RPABC2"/>
    <property type="match status" value="1"/>
</dbReference>
<keyword evidence="2" id="KW-0732">Signal</keyword>
<comment type="caution">
    <text evidence="3">The sequence shown here is derived from an EMBL/GenBank/DDBJ whole genome shotgun (WGS) entry which is preliminary data.</text>
</comment>
<protein>
    <submittedName>
        <fullName evidence="3">Uncharacterized protein</fullName>
    </submittedName>
</protein>
<gene>
    <name evidence="3" type="ORF">ONE63_011500</name>
</gene>
<feature type="compositionally biased region" description="Basic and acidic residues" evidence="1">
    <location>
        <begin position="52"/>
        <end position="66"/>
    </location>
</feature>
<dbReference type="Proteomes" id="UP001075354">
    <property type="component" value="Unassembled WGS sequence"/>
</dbReference>
<organism evidence="3 4">
    <name type="scientific">Megalurothrips usitatus</name>
    <name type="common">bean blossom thrips</name>
    <dbReference type="NCBI Taxonomy" id="439358"/>
    <lineage>
        <taxon>Eukaryota</taxon>
        <taxon>Metazoa</taxon>
        <taxon>Ecdysozoa</taxon>
        <taxon>Arthropoda</taxon>
        <taxon>Hexapoda</taxon>
        <taxon>Insecta</taxon>
        <taxon>Pterygota</taxon>
        <taxon>Neoptera</taxon>
        <taxon>Paraneoptera</taxon>
        <taxon>Thysanoptera</taxon>
        <taxon>Terebrantia</taxon>
        <taxon>Thripoidea</taxon>
        <taxon>Thripidae</taxon>
        <taxon>Megalurothrips</taxon>
    </lineage>
</organism>
<accession>A0AAV7X374</accession>
<sequence length="438" mass="50613">MGGLKLLKLQLWLFYVLLGRSQRQLEPVVCRGTEDWSDSSCELFNEGDDDVDPLRQEETPETRSLDSDDEDKLSTIPSQDGTHFGLLDEDEDKDEDELKTITQKRLKEDRKVKRNSGAEYVSSVGKTVGARKRRTVHACKRRKCKSIVTDAIGESLFNEYWEQGNYQKRVSYICSRAESHSTERSRRRREDSGRSKSVSFKYYFDINGIRQQVCKETFLDTLGETDSFIRHCARKKRETTSGIGPDERRGRWKPKHEMEDTLKDSIRSHINSFPAYESHYSRKQTKQKYLSAEMDVAKMHALFNDGRKKIGLKGTSYSSYRRIFKPMKIKFKEPSSDTCATCDELVAKKKVAQSAKEKDKLQEEHQFHLRKAEAAYELKSKYIKLAKSNSEVCTLVFDLEQVLPTPNVSCGKAYYLRQLSTYNLTIVEGSSGKTFNYM</sequence>
<evidence type="ECO:0000256" key="1">
    <source>
        <dbReference type="SAM" id="MobiDB-lite"/>
    </source>
</evidence>
<dbReference type="AlphaFoldDB" id="A0AAV7X374"/>
<proteinExistence type="predicted"/>
<evidence type="ECO:0000313" key="3">
    <source>
        <dbReference type="EMBL" id="KAJ1518887.1"/>
    </source>
</evidence>
<evidence type="ECO:0000256" key="2">
    <source>
        <dbReference type="SAM" id="SignalP"/>
    </source>
</evidence>
<dbReference type="PANTHER" id="PTHR10773:SF19">
    <property type="match status" value="1"/>
</dbReference>
<feature type="region of interest" description="Disordered" evidence="1">
    <location>
        <begin position="45"/>
        <end position="95"/>
    </location>
</feature>
<feature type="chain" id="PRO_5043911087" evidence="2">
    <location>
        <begin position="22"/>
        <end position="438"/>
    </location>
</feature>
<feature type="signal peptide" evidence="2">
    <location>
        <begin position="1"/>
        <end position="21"/>
    </location>
</feature>
<reference evidence="3" key="1">
    <citation type="submission" date="2022-12" db="EMBL/GenBank/DDBJ databases">
        <title>Chromosome-level genome assembly of the bean flower thrips Megalurothrips usitatus.</title>
        <authorList>
            <person name="Ma L."/>
            <person name="Liu Q."/>
            <person name="Li H."/>
            <person name="Cai W."/>
        </authorList>
    </citation>
    <scope>NUCLEOTIDE SEQUENCE</scope>
    <source>
        <strain evidence="3">Cailab_2022a</strain>
    </source>
</reference>
<evidence type="ECO:0000313" key="4">
    <source>
        <dbReference type="Proteomes" id="UP001075354"/>
    </source>
</evidence>
<dbReference type="EMBL" id="JAPTSV010000844">
    <property type="protein sequence ID" value="KAJ1518887.1"/>
    <property type="molecule type" value="Genomic_DNA"/>
</dbReference>
<name>A0AAV7X374_9NEOP</name>